<reference evidence="3 4" key="1">
    <citation type="submission" date="2017-05" db="EMBL/GenBank/DDBJ databases">
        <authorList>
            <person name="Varghese N."/>
            <person name="Submissions S."/>
        </authorList>
    </citation>
    <scope>NUCLEOTIDE SEQUENCE [LARGE SCALE GENOMIC DNA]</scope>
    <source>
        <strain evidence="3 4">DSM 21194</strain>
    </source>
</reference>
<feature type="domain" description="Reelin" evidence="2">
    <location>
        <begin position="70"/>
        <end position="166"/>
    </location>
</feature>
<protein>
    <submittedName>
        <fullName evidence="3">Reeler domain-containing protein</fullName>
    </submittedName>
</protein>
<proteinExistence type="predicted"/>
<evidence type="ECO:0000313" key="4">
    <source>
        <dbReference type="Proteomes" id="UP000317593"/>
    </source>
</evidence>
<dbReference type="Gene3D" id="2.60.40.4060">
    <property type="entry name" value="Reeler domain"/>
    <property type="match status" value="1"/>
</dbReference>
<feature type="chain" id="PRO_5021923911" evidence="1">
    <location>
        <begin position="24"/>
        <end position="196"/>
    </location>
</feature>
<dbReference type="AlphaFoldDB" id="A0A521BJ49"/>
<dbReference type="InterPro" id="IPR042307">
    <property type="entry name" value="Reeler_sf"/>
</dbReference>
<sequence>MKILYLPLVTIAAGLLFSAGQSATRTASPAYPEHLTGAFTGGFGEQTCRSCHFDYELNPAGGQLSVTGIPETIDRGERIEIQLRLTRDQMGRAGFQLAARYEDGIQAGSFDISESNRIILTPSAPDSLEYVQHSSAGSKPLGDGRTSWTVNWKAPERITGNVVFNVVANAANGDQSEFGDFIYAREIRVQPQKGAR</sequence>
<accession>A0A521BJ49</accession>
<keyword evidence="4" id="KW-1185">Reference proteome</keyword>
<evidence type="ECO:0000313" key="3">
    <source>
        <dbReference type="EMBL" id="SMO47164.1"/>
    </source>
</evidence>
<dbReference type="InterPro" id="IPR002861">
    <property type="entry name" value="Reeler_dom"/>
</dbReference>
<dbReference type="RefSeq" id="WP_142713388.1">
    <property type="nucleotide sequence ID" value="NZ_FXTH01000003.1"/>
</dbReference>
<dbReference type="NCBIfam" id="NF041895">
    <property type="entry name" value="choice_anch_V"/>
    <property type="match status" value="1"/>
</dbReference>
<evidence type="ECO:0000256" key="1">
    <source>
        <dbReference type="SAM" id="SignalP"/>
    </source>
</evidence>
<feature type="signal peptide" evidence="1">
    <location>
        <begin position="1"/>
        <end position="23"/>
    </location>
</feature>
<dbReference type="Proteomes" id="UP000317593">
    <property type="component" value="Unassembled WGS sequence"/>
</dbReference>
<dbReference type="Pfam" id="PF02014">
    <property type="entry name" value="Reeler"/>
    <property type="match status" value="1"/>
</dbReference>
<dbReference type="OrthoDB" id="1525016at2"/>
<organism evidence="3 4">
    <name type="scientific">Fodinibius sediminis</name>
    <dbReference type="NCBI Taxonomy" id="1214077"/>
    <lineage>
        <taxon>Bacteria</taxon>
        <taxon>Pseudomonadati</taxon>
        <taxon>Balneolota</taxon>
        <taxon>Balneolia</taxon>
        <taxon>Balneolales</taxon>
        <taxon>Balneolaceae</taxon>
        <taxon>Fodinibius</taxon>
    </lineage>
</organism>
<gene>
    <name evidence="3" type="ORF">SAMN06265218_103161</name>
</gene>
<keyword evidence="1" id="KW-0732">Signal</keyword>
<evidence type="ECO:0000259" key="2">
    <source>
        <dbReference type="Pfam" id="PF02014"/>
    </source>
</evidence>
<name>A0A521BJ49_9BACT</name>
<dbReference type="EMBL" id="FXTH01000003">
    <property type="protein sequence ID" value="SMO47164.1"/>
    <property type="molecule type" value="Genomic_DNA"/>
</dbReference>